<dbReference type="NCBIfam" id="TIGR01733">
    <property type="entry name" value="AA-adenyl-dom"/>
    <property type="match status" value="1"/>
</dbReference>
<proteinExistence type="predicted"/>
<name>A0ABY6QTL4_9ACTN</name>
<dbReference type="InterPro" id="IPR010071">
    <property type="entry name" value="AA_adenyl_dom"/>
</dbReference>
<dbReference type="SUPFAM" id="SSF56801">
    <property type="entry name" value="Acetyl-CoA synthetase-like"/>
    <property type="match status" value="1"/>
</dbReference>
<evidence type="ECO:0000313" key="4">
    <source>
        <dbReference type="Proteomes" id="UP001164506"/>
    </source>
</evidence>
<dbReference type="InterPro" id="IPR020845">
    <property type="entry name" value="AMP-binding_CS"/>
</dbReference>
<sequence>MPDTPDAPAEPGTPDTTKPNTTTGGTAASSGTAPLEEKDGMATTTHGPGNDSGPRQAPVTLAELLERRAKDCPDATALVSTEETLTYEEFNHRANRLARVLLAHGAGPEKLVALALPRSVDMVVATLAVAKTGAAFLPVDPAYPADRIAFVLTDAAPALVVTARTSADRIPPGPGIDRLVVDEPETADRIAAAPDANPALVELDAPLTASGLAYVIYTSGTTGTPKGVAVTHAGLAGLAGATVERMAVDADSRLLQFASPSFDAYVFELLAVLEAGAALVVPPTGTLAGETLTEVLTGLAVSHAVLPPVAAASVPAAGLPGVRSLLVAGEACTAELVERWTAQDRRMINAYGPTEVTVCATMTEPLTAAGTPSLGTAIPGARIHVLDAGLRPVAVGETGELYVSGDGLARGYLRRPGLTAERFVADPFAADGSRMYRTGDLVSPRPDGGLDFHGRADEQVKLRGFRIELGEVASVLAGHPSVDQAVAVVREDQPGTRQLVAYVIAGQTYGKPAPSSAELREHAARSLPEHMVPAAVVTVTAFPTTPNGKLDRQALPAPETTADTAGRAPGNPAEEAFAAIFGELLGVSEVYADSNFFALGGDSMLAITVILKAREAGYSISPREMISNPTVEALAAVASRADAPAER</sequence>
<dbReference type="SUPFAM" id="SSF47336">
    <property type="entry name" value="ACP-like"/>
    <property type="match status" value="1"/>
</dbReference>
<dbReference type="PROSITE" id="PS00455">
    <property type="entry name" value="AMP_BINDING"/>
    <property type="match status" value="1"/>
</dbReference>
<gene>
    <name evidence="3" type="ORF">LDH80_10560</name>
</gene>
<feature type="region of interest" description="Disordered" evidence="1">
    <location>
        <begin position="547"/>
        <end position="568"/>
    </location>
</feature>
<dbReference type="Pfam" id="PF00550">
    <property type="entry name" value="PP-binding"/>
    <property type="match status" value="1"/>
</dbReference>
<accession>A0ABY6QTL4</accession>
<dbReference type="Gene3D" id="2.30.38.10">
    <property type="entry name" value="Luciferase, Domain 3"/>
    <property type="match status" value="1"/>
</dbReference>
<dbReference type="PANTHER" id="PTHR45527">
    <property type="entry name" value="NONRIBOSOMAL PEPTIDE SYNTHETASE"/>
    <property type="match status" value="1"/>
</dbReference>
<organism evidence="3 4">
    <name type="scientific">Streptomyces tanashiensis</name>
    <dbReference type="NCBI Taxonomy" id="67367"/>
    <lineage>
        <taxon>Bacteria</taxon>
        <taxon>Bacillati</taxon>
        <taxon>Actinomycetota</taxon>
        <taxon>Actinomycetes</taxon>
        <taxon>Kitasatosporales</taxon>
        <taxon>Streptomycetaceae</taxon>
        <taxon>Streptomyces</taxon>
    </lineage>
</organism>
<dbReference type="EMBL" id="CP084204">
    <property type="protein sequence ID" value="UZX21133.1"/>
    <property type="molecule type" value="Genomic_DNA"/>
</dbReference>
<dbReference type="InterPro" id="IPR045851">
    <property type="entry name" value="AMP-bd_C_sf"/>
</dbReference>
<dbReference type="InterPro" id="IPR009081">
    <property type="entry name" value="PP-bd_ACP"/>
</dbReference>
<dbReference type="PANTHER" id="PTHR45527:SF1">
    <property type="entry name" value="FATTY ACID SYNTHASE"/>
    <property type="match status" value="1"/>
</dbReference>
<protein>
    <submittedName>
        <fullName evidence="3">Non-ribosomal peptide synthetase</fullName>
    </submittedName>
</protein>
<keyword evidence="4" id="KW-1185">Reference proteome</keyword>
<evidence type="ECO:0000259" key="2">
    <source>
        <dbReference type="PROSITE" id="PS50075"/>
    </source>
</evidence>
<feature type="region of interest" description="Disordered" evidence="1">
    <location>
        <begin position="1"/>
        <end position="56"/>
    </location>
</feature>
<dbReference type="Gene3D" id="3.30.300.30">
    <property type="match status" value="1"/>
</dbReference>
<dbReference type="InterPro" id="IPR036736">
    <property type="entry name" value="ACP-like_sf"/>
</dbReference>
<dbReference type="GeneID" id="95599885"/>
<feature type="domain" description="Carrier" evidence="2">
    <location>
        <begin position="568"/>
        <end position="642"/>
    </location>
</feature>
<dbReference type="PROSITE" id="PS50075">
    <property type="entry name" value="CARRIER"/>
    <property type="match status" value="1"/>
</dbReference>
<dbReference type="RefSeq" id="WP_267258583.1">
    <property type="nucleotide sequence ID" value="NZ_CP084204.1"/>
</dbReference>
<dbReference type="Gene3D" id="3.40.50.980">
    <property type="match status" value="2"/>
</dbReference>
<dbReference type="Pfam" id="PF00501">
    <property type="entry name" value="AMP-binding"/>
    <property type="match status" value="1"/>
</dbReference>
<evidence type="ECO:0000256" key="1">
    <source>
        <dbReference type="SAM" id="MobiDB-lite"/>
    </source>
</evidence>
<feature type="compositionally biased region" description="Low complexity" evidence="1">
    <location>
        <begin position="12"/>
        <end position="33"/>
    </location>
</feature>
<dbReference type="Pfam" id="PF13193">
    <property type="entry name" value="AMP-binding_C"/>
    <property type="match status" value="1"/>
</dbReference>
<dbReference type="InterPro" id="IPR000873">
    <property type="entry name" value="AMP-dep_synth/lig_dom"/>
</dbReference>
<dbReference type="InterPro" id="IPR025110">
    <property type="entry name" value="AMP-bd_C"/>
</dbReference>
<dbReference type="Proteomes" id="UP001164506">
    <property type="component" value="Chromosome"/>
</dbReference>
<reference evidence="3" key="1">
    <citation type="submission" date="2021-09" db="EMBL/GenBank/DDBJ databases">
        <title>Complete genome sequence and metabolic characterization of Streptomyces tanashiensis DSM 731 the producer of antibacterial Kalafungin and diverse secondary metabolites.</title>
        <authorList>
            <person name="Abbasi M.N."/>
            <person name="Anwar M.N."/>
            <person name="Alam K."/>
            <person name="Shoaib M."/>
            <person name="Lin Z."/>
            <person name="Hayat M."/>
            <person name="Ali M.I."/>
            <person name="Malik H.M.T."/>
            <person name="Ahmed I."/>
            <person name="Li A."/>
            <person name="Hailong Wang H."/>
            <person name="Zhang Y."/>
        </authorList>
    </citation>
    <scope>NUCLEOTIDE SEQUENCE</scope>
    <source>
        <strain evidence="3">Kala</strain>
    </source>
</reference>
<evidence type="ECO:0000313" key="3">
    <source>
        <dbReference type="EMBL" id="UZX21133.1"/>
    </source>
</evidence>
<dbReference type="Gene3D" id="1.10.1200.10">
    <property type="entry name" value="ACP-like"/>
    <property type="match status" value="1"/>
</dbReference>